<dbReference type="Proteomes" id="UP001194580">
    <property type="component" value="Unassembled WGS sequence"/>
</dbReference>
<dbReference type="SUPFAM" id="SSF54373">
    <property type="entry name" value="FAD-linked reductases, C-terminal domain"/>
    <property type="match status" value="1"/>
</dbReference>
<dbReference type="PANTHER" id="PTHR43004">
    <property type="entry name" value="TRK SYSTEM POTASSIUM UPTAKE PROTEIN"/>
    <property type="match status" value="1"/>
</dbReference>
<keyword evidence="3" id="KW-0274">FAD</keyword>
<keyword evidence="7" id="KW-1185">Reference proteome</keyword>
<evidence type="ECO:0000256" key="1">
    <source>
        <dbReference type="ARBA" id="ARBA00001974"/>
    </source>
</evidence>
<evidence type="ECO:0000313" key="7">
    <source>
        <dbReference type="Proteomes" id="UP001194580"/>
    </source>
</evidence>
<gene>
    <name evidence="6" type="ORF">BGZ95_006291</name>
</gene>
<organism evidence="6 7">
    <name type="scientific">Linnemannia exigua</name>
    <dbReference type="NCBI Taxonomy" id="604196"/>
    <lineage>
        <taxon>Eukaryota</taxon>
        <taxon>Fungi</taxon>
        <taxon>Fungi incertae sedis</taxon>
        <taxon>Mucoromycota</taxon>
        <taxon>Mortierellomycotina</taxon>
        <taxon>Mortierellomycetes</taxon>
        <taxon>Mortierellales</taxon>
        <taxon>Mortierellaceae</taxon>
        <taxon>Linnemannia</taxon>
    </lineage>
</organism>
<dbReference type="InterPro" id="IPR038220">
    <property type="entry name" value="PHOX_C_sf"/>
</dbReference>
<dbReference type="Gene3D" id="3.50.50.60">
    <property type="entry name" value="FAD/NAD(P)-binding domain"/>
    <property type="match status" value="1"/>
</dbReference>
<keyword evidence="2" id="KW-0285">Flavoprotein</keyword>
<dbReference type="Gene3D" id="3.40.30.20">
    <property type="match status" value="1"/>
</dbReference>
<comment type="cofactor">
    <cofactor evidence="1">
        <name>FAD</name>
        <dbReference type="ChEBI" id="CHEBI:57692"/>
    </cofactor>
</comment>
<proteinExistence type="predicted"/>
<dbReference type="InterPro" id="IPR050641">
    <property type="entry name" value="RIFMO-like"/>
</dbReference>
<comment type="caution">
    <text evidence="6">The sequence shown here is derived from an EMBL/GenBank/DDBJ whole genome shotgun (WGS) entry which is preliminary data.</text>
</comment>
<accession>A0AAD4H7C9</accession>
<protein>
    <recommendedName>
        <fullName evidence="5">FAD-binding domain-containing protein</fullName>
    </recommendedName>
</protein>
<evidence type="ECO:0000256" key="3">
    <source>
        <dbReference type="ARBA" id="ARBA00022827"/>
    </source>
</evidence>
<dbReference type="PANTHER" id="PTHR43004:SF19">
    <property type="entry name" value="BINDING MONOOXYGENASE, PUTATIVE (JCVI)-RELATED"/>
    <property type="match status" value="1"/>
</dbReference>
<keyword evidence="4" id="KW-0560">Oxidoreductase</keyword>
<dbReference type="GO" id="GO:0071949">
    <property type="term" value="F:FAD binding"/>
    <property type="evidence" value="ECO:0007669"/>
    <property type="project" value="InterPro"/>
</dbReference>
<reference evidence="6" key="1">
    <citation type="journal article" date="2020" name="Fungal Divers.">
        <title>Resolving the Mortierellaceae phylogeny through synthesis of multi-gene phylogenetics and phylogenomics.</title>
        <authorList>
            <person name="Vandepol N."/>
            <person name="Liber J."/>
            <person name="Desiro A."/>
            <person name="Na H."/>
            <person name="Kennedy M."/>
            <person name="Barry K."/>
            <person name="Grigoriev I.V."/>
            <person name="Miller A.N."/>
            <person name="O'Donnell K."/>
            <person name="Stajich J.E."/>
            <person name="Bonito G."/>
        </authorList>
    </citation>
    <scope>NUCLEOTIDE SEQUENCE</scope>
    <source>
        <strain evidence="6">NRRL 28262</strain>
    </source>
</reference>
<dbReference type="EMBL" id="JAAAIL010000293">
    <property type="protein sequence ID" value="KAG0277219.1"/>
    <property type="molecule type" value="Genomic_DNA"/>
</dbReference>
<dbReference type="PRINTS" id="PR00420">
    <property type="entry name" value="RNGMNOXGNASE"/>
</dbReference>
<dbReference type="InterPro" id="IPR036188">
    <property type="entry name" value="FAD/NAD-bd_sf"/>
</dbReference>
<feature type="domain" description="FAD-binding" evidence="5">
    <location>
        <begin position="16"/>
        <end position="387"/>
    </location>
</feature>
<sequence>MTTEQQQQHQQKVSEIPVLISGGGPVGTMAAIILTRLGVPCRLIERDIVVSPLSKAFSLHARTLEILEQTGILDQFLVQGHPISHFDIYFNNVHSVFPGLVNSISHFNYALFLEQRKTTAILNEELEKSGLKVDRGWELMDTKVVKDDKDGKEYIETTIRRALDGTNVRTTESTVLGTVELEAEQAGKQYETEVVRSQYLIAADGGKSVVRHKVGIPFVGRTLENNVILYEGHVDTDFKLSDLTVINGSNNKTMNVFPLSNGQVRVMIDATRELDPTQELTLEAFTKLAQAAAHPTRFEVKTQSWLTYYKVNERQAASYSYKNRIFLAGDAAHVHSPAGGQGMNLGLQDAHNLAWKMALVINGIADPKILETYEQERGPVAKAVIKMSANMFAMGFSNSLAYRAIRKTVTTFISLFVGFIAVPAGTVSMLANRYDANSLSQTHKTQPLPKEAFQVGQRAHDGPLHRILSGGKKSETETRLHQLLYGPGNFHILVFTSDLLSVASASKGKDKNGIPITNEAELRENVEKYLFQWRSKWRYGTPHAKQLGGKNATANATSTTTATTTKPIFHIHLIAALPERLSATDFQDPSKIHADSFANKEIGEGALFLDDEASIVHERYGVMPVKAGAGAVVVVRPDSHLGYRVLGAGPAAWHDVDKYLHSILL</sequence>
<evidence type="ECO:0000256" key="2">
    <source>
        <dbReference type="ARBA" id="ARBA00022630"/>
    </source>
</evidence>
<evidence type="ECO:0000313" key="6">
    <source>
        <dbReference type="EMBL" id="KAG0277219.1"/>
    </source>
</evidence>
<dbReference type="SUPFAM" id="SSF51905">
    <property type="entry name" value="FAD/NAD(P)-binding domain"/>
    <property type="match status" value="1"/>
</dbReference>
<dbReference type="InterPro" id="IPR002938">
    <property type="entry name" value="FAD-bd"/>
</dbReference>
<dbReference type="Pfam" id="PF01494">
    <property type="entry name" value="FAD_binding_3"/>
    <property type="match status" value="1"/>
</dbReference>
<name>A0AAD4H7C9_9FUNG</name>
<dbReference type="GO" id="GO:0016709">
    <property type="term" value="F:oxidoreductase activity, acting on paired donors, with incorporation or reduction of molecular oxygen, NAD(P)H as one donor, and incorporation of one atom of oxygen"/>
    <property type="evidence" value="ECO:0007669"/>
    <property type="project" value="UniProtKB-ARBA"/>
</dbReference>
<evidence type="ECO:0000259" key="5">
    <source>
        <dbReference type="Pfam" id="PF01494"/>
    </source>
</evidence>
<evidence type="ECO:0000256" key="4">
    <source>
        <dbReference type="ARBA" id="ARBA00023002"/>
    </source>
</evidence>
<dbReference type="Gene3D" id="3.30.70.2450">
    <property type="match status" value="1"/>
</dbReference>
<dbReference type="AlphaFoldDB" id="A0AAD4H7C9"/>